<evidence type="ECO:0000313" key="2">
    <source>
        <dbReference type="Proteomes" id="UP000319817"/>
    </source>
</evidence>
<keyword evidence="2" id="KW-1185">Reference proteome</keyword>
<proteinExistence type="predicted"/>
<dbReference type="EMBL" id="CP036526">
    <property type="protein sequence ID" value="QDT08205.1"/>
    <property type="molecule type" value="Genomic_DNA"/>
</dbReference>
<gene>
    <name evidence="1" type="ORF">K239x_01380</name>
</gene>
<dbReference type="Proteomes" id="UP000319817">
    <property type="component" value="Chromosome"/>
</dbReference>
<organism evidence="1 2">
    <name type="scientific">Stieleria marina</name>
    <dbReference type="NCBI Taxonomy" id="1930275"/>
    <lineage>
        <taxon>Bacteria</taxon>
        <taxon>Pseudomonadati</taxon>
        <taxon>Planctomycetota</taxon>
        <taxon>Planctomycetia</taxon>
        <taxon>Pirellulales</taxon>
        <taxon>Pirellulaceae</taxon>
        <taxon>Stieleria</taxon>
    </lineage>
</organism>
<reference evidence="1 2" key="1">
    <citation type="submission" date="2019-02" db="EMBL/GenBank/DDBJ databases">
        <title>Deep-cultivation of Planctomycetes and their phenomic and genomic characterization uncovers novel biology.</title>
        <authorList>
            <person name="Wiegand S."/>
            <person name="Jogler M."/>
            <person name="Boedeker C."/>
            <person name="Pinto D."/>
            <person name="Vollmers J."/>
            <person name="Rivas-Marin E."/>
            <person name="Kohn T."/>
            <person name="Peeters S.H."/>
            <person name="Heuer A."/>
            <person name="Rast P."/>
            <person name="Oberbeckmann S."/>
            <person name="Bunk B."/>
            <person name="Jeske O."/>
            <person name="Meyerdierks A."/>
            <person name="Storesund J.E."/>
            <person name="Kallscheuer N."/>
            <person name="Luecker S."/>
            <person name="Lage O.M."/>
            <person name="Pohl T."/>
            <person name="Merkel B.J."/>
            <person name="Hornburger P."/>
            <person name="Mueller R.-W."/>
            <person name="Bruemmer F."/>
            <person name="Labrenz M."/>
            <person name="Spormann A.M."/>
            <person name="Op den Camp H."/>
            <person name="Overmann J."/>
            <person name="Amann R."/>
            <person name="Jetten M.S.M."/>
            <person name="Mascher T."/>
            <person name="Medema M.H."/>
            <person name="Devos D.P."/>
            <person name="Kaster A.-K."/>
            <person name="Ovreas L."/>
            <person name="Rohde M."/>
            <person name="Galperin M.Y."/>
            <person name="Jogler C."/>
        </authorList>
    </citation>
    <scope>NUCLEOTIDE SEQUENCE [LARGE SCALE GENOMIC DNA]</scope>
    <source>
        <strain evidence="1 2">K23_9</strain>
    </source>
</reference>
<protein>
    <submittedName>
        <fullName evidence="1">Uncharacterized protein</fullName>
    </submittedName>
</protein>
<accession>A0A517NM41</accession>
<dbReference type="AlphaFoldDB" id="A0A517NM41"/>
<evidence type="ECO:0000313" key="1">
    <source>
        <dbReference type="EMBL" id="QDT08205.1"/>
    </source>
</evidence>
<sequence>MDAQSGQENGSGDRDVERESLLHFKTEVLSLANANFLTGRHDHALSATGLVAMKSAQIAAKMRSRLGIFVGTAAKIGVGGRARFLKNAAVVWPLAQL</sequence>
<name>A0A517NM41_9BACT</name>